<feature type="compositionally biased region" description="Low complexity" evidence="9">
    <location>
        <begin position="1275"/>
        <end position="1307"/>
    </location>
</feature>
<protein>
    <recommendedName>
        <fullName evidence="8">Vacuolar import and degradation protein 21</fullName>
    </recommendedName>
</protein>
<evidence type="ECO:0000313" key="12">
    <source>
        <dbReference type="EMBL" id="OJD31109.1"/>
    </source>
</evidence>
<feature type="compositionally biased region" description="Polar residues" evidence="9">
    <location>
        <begin position="1308"/>
        <end position="1338"/>
    </location>
</feature>
<dbReference type="SMART" id="SM00717">
    <property type="entry name" value="SANT"/>
    <property type="match status" value="1"/>
</dbReference>
<feature type="region of interest" description="Disordered" evidence="9">
    <location>
        <begin position="1216"/>
        <end position="1359"/>
    </location>
</feature>
<dbReference type="SUPFAM" id="SSF46689">
    <property type="entry name" value="Homeodomain-like"/>
    <property type="match status" value="1"/>
</dbReference>
<organism evidence="12 13">
    <name type="scientific">Diplodia corticola</name>
    <dbReference type="NCBI Taxonomy" id="236234"/>
    <lineage>
        <taxon>Eukaryota</taxon>
        <taxon>Fungi</taxon>
        <taxon>Dikarya</taxon>
        <taxon>Ascomycota</taxon>
        <taxon>Pezizomycotina</taxon>
        <taxon>Dothideomycetes</taxon>
        <taxon>Dothideomycetes incertae sedis</taxon>
        <taxon>Botryosphaeriales</taxon>
        <taxon>Botryosphaeriaceae</taxon>
        <taxon>Diplodia</taxon>
    </lineage>
</organism>
<feature type="region of interest" description="Disordered" evidence="9">
    <location>
        <begin position="112"/>
        <end position="409"/>
    </location>
</feature>
<dbReference type="InterPro" id="IPR014012">
    <property type="entry name" value="HSA_dom"/>
</dbReference>
<feature type="compositionally biased region" description="Low complexity" evidence="9">
    <location>
        <begin position="1396"/>
        <end position="1411"/>
    </location>
</feature>
<dbReference type="GO" id="GO:0006325">
    <property type="term" value="P:chromatin organization"/>
    <property type="evidence" value="ECO:0007669"/>
    <property type="project" value="UniProtKB-KW"/>
</dbReference>
<feature type="compositionally biased region" description="Low complexity" evidence="9">
    <location>
        <begin position="1511"/>
        <end position="1520"/>
    </location>
</feature>
<feature type="compositionally biased region" description="Polar residues" evidence="9">
    <location>
        <begin position="319"/>
        <end position="344"/>
    </location>
</feature>
<comment type="function">
    <text evidence="7">Component of the NuA4 histone acetyltransferase complex which is involved in transcriptional activation of selected genes principally by acetylation of nucleosomal histone H4 and H2A. The NuA4 complex is also involved in DNA repair.</text>
</comment>
<dbReference type="RefSeq" id="XP_020127369.1">
    <property type="nucleotide sequence ID" value="XM_020277064.1"/>
</dbReference>
<dbReference type="Gene3D" id="1.10.10.60">
    <property type="entry name" value="Homeodomain-like"/>
    <property type="match status" value="1"/>
</dbReference>
<feature type="compositionally biased region" description="Low complexity" evidence="9">
    <location>
        <begin position="1345"/>
        <end position="1359"/>
    </location>
</feature>
<evidence type="ECO:0000313" key="13">
    <source>
        <dbReference type="Proteomes" id="UP000183809"/>
    </source>
</evidence>
<feature type="compositionally biased region" description="Pro residues" evidence="9">
    <location>
        <begin position="119"/>
        <end position="129"/>
    </location>
</feature>
<keyword evidence="5" id="KW-0234">DNA repair</keyword>
<feature type="compositionally biased region" description="Polar residues" evidence="9">
    <location>
        <begin position="1468"/>
        <end position="1480"/>
    </location>
</feature>
<dbReference type="PROSITE" id="PS51204">
    <property type="entry name" value="HSA"/>
    <property type="match status" value="1"/>
</dbReference>
<dbReference type="InterPro" id="IPR009057">
    <property type="entry name" value="Homeodomain-like_sf"/>
</dbReference>
<accession>A0A1J9RUC5</accession>
<dbReference type="CDD" id="cd00167">
    <property type="entry name" value="SANT"/>
    <property type="match status" value="1"/>
</dbReference>
<dbReference type="GO" id="GO:0035267">
    <property type="term" value="C:NuA4 histone acetyltransferase complex"/>
    <property type="evidence" value="ECO:0007669"/>
    <property type="project" value="TreeGrafter"/>
</dbReference>
<dbReference type="STRING" id="236234.A0A1J9RUC5"/>
<evidence type="ECO:0000256" key="5">
    <source>
        <dbReference type="ARBA" id="ARBA00023204"/>
    </source>
</evidence>
<gene>
    <name evidence="12" type="ORF">BKCO1_5200049</name>
</gene>
<feature type="compositionally biased region" description="Polar residues" evidence="9">
    <location>
        <begin position="1488"/>
        <end position="1510"/>
    </location>
</feature>
<feature type="compositionally biased region" description="Low complexity" evidence="9">
    <location>
        <begin position="510"/>
        <end position="523"/>
    </location>
</feature>
<feature type="compositionally biased region" description="Basic and acidic residues" evidence="9">
    <location>
        <begin position="384"/>
        <end position="402"/>
    </location>
</feature>
<feature type="compositionally biased region" description="Basic and acidic residues" evidence="9">
    <location>
        <begin position="483"/>
        <end position="495"/>
    </location>
</feature>
<evidence type="ECO:0000259" key="10">
    <source>
        <dbReference type="PROSITE" id="PS50090"/>
    </source>
</evidence>
<sequence length="1532" mass="167491">MSLDSVRSGVERDKRNELLDAKTKNRSYWFIGAPWWTFGRRGADLGGSRSNIETSRKRKLRELYAVTSCINANNPPAFTFADPPADARELQFLDENDLSRARYFREDTLPIFAPAKQPAKPPRPSPTQPPVLASVSTSSTSVEPVPHHADGSETQPAAATLPARAPSPPPQDVEKPPTPAPTLSQPPADDAVKPDSAPRSVEEEAPVPSAETKQPAAPAPKPLQAPAILPPSQTHPGPLSAKARRRSSALADGSTILPDPRTIDRPARKPRTLHLPPKEVQEQRLREIHTAQERAAQRERREEEQQAAGAVGETVNGEAASSPSSTLGPHSANTSRADQHSPATSPDEETLRHDGTFPSAQPSSADKNGPAAMTPPNATPDAQLHFEESVRQVRDSAMKDAKPGTPKPKAADLIEQASGVTQNLDVAVNGVPTIQNSSTSRNAVNGIVLETSNEVRNGVFDAKGADKTKARAFTDDQSADLDVAMRDREPPKTDEASAGPTRSQDPTDGSSSAAKVAVASEAVSDPKATTKTTSTSEGIRPTSILLRGREAEYRDRERSKTTGVVFAKQDSTLALRGGQEVNKAWSKLKGAAQNPDKDYLIGMFDFQAHSGPMYSCRELLEKATKTISTQSKYASMREQQDYKILKRIYTLQHANRWSLRQMEKSTEPPRQATLHDSLLAQMKWMRTDFREERRWKMAAARNMAEWCAEWVDASPEKRRSLQVKATRKPAAPPPPADPMDEDIPSPPELIPSGANETESESFPDDDEFPINLRSSNPPATLFSLGYEEIVAKIDQTPSSEKVLQELPSYEARLSSFPSPSVLAPVSIDPEIIPVSQLITAKLVPKSTEPPRKRSRYEYEEDDESAGYSSKRPTSERSNTSTPSLRFSRVGLAPEQTDVALFLPENKHVRDRLHAGHSFRPPSEFPMPSTQFFESRMPSQWLWDEDQRLRTLVKEYQFNWSLVAASLEQSSLFTSGAERRTPWECFERWVQLEGLPGEMAKTPYFRTYQARLEAAQRTVSAQYQAAQQQAQQQGQTPGQILGTPRRRTAQPIRVERRKGNRFLALIDAMRKQARKRETAQHKQQEAAKAAALRKAHEAAPVRTSVHTPQEFSKLKYEREQKMIEKQDEYRRQVMAAQRQVMARPGQMPGHPGMSQMGQQRNGTPNGAHAQVPGQNGQLHLNMGMQARPHSGQGMQGSMPNGNMPGMPLGIPQAQMQMNMQGQRPPHQAQDMRMAMQQRNLSQQQQQYLLQQQAQQMNRANSMSGGHLASANGNGNGNSSGNNNNNNNNNNSSSSNSSSNSNSNTNNNNMQNPSMLTTNMGTPKVNGASNGNVNGMQGASASPRITAPNSAAPQQPQALSSGHVPQITNLTHEIQLQHPNLSQAEASRIAGDRMNQKLQQNARQNALNAASGAASGGANAGAQLSPSPYQQHASLATTGGSSSPPNHTPQQQAAYQQQMRQHLMQQQQQARTPSGQQGSPNLGTVRPESRSATPQQNAQQMQPGPHGSPSNRTGPQTPQPGQQGQGQQGQGGSR</sequence>
<feature type="compositionally biased region" description="Low complexity" evidence="9">
    <location>
        <begin position="1448"/>
        <end position="1467"/>
    </location>
</feature>
<feature type="compositionally biased region" description="Acidic residues" evidence="9">
    <location>
        <begin position="757"/>
        <end position="768"/>
    </location>
</feature>
<feature type="compositionally biased region" description="Low complexity" evidence="9">
    <location>
        <begin position="1226"/>
        <end position="1260"/>
    </location>
</feature>
<dbReference type="InterPro" id="IPR001005">
    <property type="entry name" value="SANT/Myb"/>
</dbReference>
<proteinExistence type="inferred from homology"/>
<keyword evidence="13" id="KW-1185">Reference proteome</keyword>
<evidence type="ECO:0000256" key="1">
    <source>
        <dbReference type="ARBA" id="ARBA00004123"/>
    </source>
</evidence>
<feature type="compositionally biased region" description="Polar residues" evidence="9">
    <location>
        <begin position="500"/>
        <end position="509"/>
    </location>
</feature>
<evidence type="ECO:0000256" key="8">
    <source>
        <dbReference type="ARBA" id="ARBA00029670"/>
    </source>
</evidence>
<comment type="similarity">
    <text evidence="2">Belongs to the EAF1 family.</text>
</comment>
<feature type="compositionally biased region" description="Polar residues" evidence="9">
    <location>
        <begin position="1154"/>
        <end position="1163"/>
    </location>
</feature>
<dbReference type="GO" id="GO:0006281">
    <property type="term" value="P:DNA repair"/>
    <property type="evidence" value="ECO:0007669"/>
    <property type="project" value="UniProtKB-KW"/>
</dbReference>
<feature type="domain" description="HSA" evidence="11">
    <location>
        <begin position="662"/>
        <end position="736"/>
    </location>
</feature>
<dbReference type="OrthoDB" id="5364245at2759"/>
<dbReference type="GO" id="GO:0005634">
    <property type="term" value="C:nucleus"/>
    <property type="evidence" value="ECO:0007669"/>
    <property type="project" value="UniProtKB-SubCell"/>
</dbReference>
<dbReference type="PANTHER" id="PTHR46459:SF1">
    <property type="entry name" value="E1A-BINDING PROTEIN P400"/>
    <property type="match status" value="1"/>
</dbReference>
<dbReference type="PANTHER" id="PTHR46459">
    <property type="entry name" value="E1A-BINDING PROTEIN P400-RELATED"/>
    <property type="match status" value="1"/>
</dbReference>
<feature type="domain" description="Myb-like" evidence="10">
    <location>
        <begin position="932"/>
        <end position="992"/>
    </location>
</feature>
<comment type="caution">
    <text evidence="12">The sequence shown here is derived from an EMBL/GenBank/DDBJ whole genome shotgun (WGS) entry which is preliminary data.</text>
</comment>
<dbReference type="Proteomes" id="UP000183809">
    <property type="component" value="Unassembled WGS sequence"/>
</dbReference>
<keyword evidence="6" id="KW-0539">Nucleus</keyword>
<feature type="compositionally biased region" description="Pro residues" evidence="9">
    <location>
        <begin position="165"/>
        <end position="180"/>
    </location>
</feature>
<dbReference type="SMART" id="SM00573">
    <property type="entry name" value="HSA"/>
    <property type="match status" value="1"/>
</dbReference>
<dbReference type="PROSITE" id="PS50090">
    <property type="entry name" value="MYB_LIKE"/>
    <property type="match status" value="1"/>
</dbReference>
<dbReference type="GeneID" id="31017325"/>
<feature type="compositionally biased region" description="Basic and acidic residues" evidence="9">
    <location>
        <begin position="848"/>
        <end position="857"/>
    </location>
</feature>
<name>A0A1J9RUC5_9PEZI</name>
<comment type="subcellular location">
    <subcellularLocation>
        <location evidence="1">Nucleus</location>
    </subcellularLocation>
</comment>
<keyword evidence="3" id="KW-0227">DNA damage</keyword>
<evidence type="ECO:0000256" key="2">
    <source>
        <dbReference type="ARBA" id="ARBA00008913"/>
    </source>
</evidence>
<dbReference type="Pfam" id="PF07529">
    <property type="entry name" value="HSA"/>
    <property type="match status" value="1"/>
</dbReference>
<feature type="compositionally biased region" description="Basic and acidic residues" evidence="9">
    <location>
        <begin position="276"/>
        <end position="304"/>
    </location>
</feature>
<dbReference type="EMBL" id="MNUE01000052">
    <property type="protein sequence ID" value="OJD31109.1"/>
    <property type="molecule type" value="Genomic_DNA"/>
</dbReference>
<evidence type="ECO:0000256" key="3">
    <source>
        <dbReference type="ARBA" id="ARBA00022763"/>
    </source>
</evidence>
<evidence type="ECO:0000256" key="9">
    <source>
        <dbReference type="SAM" id="MobiDB-lite"/>
    </source>
</evidence>
<feature type="region of interest" description="Disordered" evidence="9">
    <location>
        <begin position="844"/>
        <end position="885"/>
    </location>
</feature>
<feature type="compositionally biased region" description="Polar residues" evidence="9">
    <location>
        <begin position="866"/>
        <end position="884"/>
    </location>
</feature>
<evidence type="ECO:0000256" key="6">
    <source>
        <dbReference type="ARBA" id="ARBA00023242"/>
    </source>
</evidence>
<dbReference type="Pfam" id="PF13921">
    <property type="entry name" value="Myb_DNA-bind_6"/>
    <property type="match status" value="1"/>
</dbReference>
<evidence type="ECO:0000256" key="4">
    <source>
        <dbReference type="ARBA" id="ARBA00022853"/>
    </source>
</evidence>
<feature type="region of interest" description="Disordered" evidence="9">
    <location>
        <begin position="468"/>
        <end position="546"/>
    </location>
</feature>
<feature type="region of interest" description="Disordered" evidence="9">
    <location>
        <begin position="1143"/>
        <end position="1168"/>
    </location>
</feature>
<feature type="compositionally biased region" description="Polar residues" evidence="9">
    <location>
        <begin position="527"/>
        <end position="537"/>
    </location>
</feature>
<feature type="region of interest" description="Disordered" evidence="9">
    <location>
        <begin position="719"/>
        <end position="768"/>
    </location>
</feature>
<evidence type="ECO:0000259" key="11">
    <source>
        <dbReference type="PROSITE" id="PS51204"/>
    </source>
</evidence>
<dbReference type="GO" id="GO:0003682">
    <property type="term" value="F:chromatin binding"/>
    <property type="evidence" value="ECO:0007669"/>
    <property type="project" value="TreeGrafter"/>
</dbReference>
<reference evidence="12 13" key="1">
    <citation type="submission" date="2016-10" db="EMBL/GenBank/DDBJ databases">
        <title>Proteomics and genomics reveal pathogen-plant mechanisms compatible with a hemibiotrophic lifestyle of Diplodia corticola.</title>
        <authorList>
            <person name="Fernandes I."/>
            <person name="De Jonge R."/>
            <person name="Van De Peer Y."/>
            <person name="Devreese B."/>
            <person name="Alves A."/>
            <person name="Esteves A.C."/>
        </authorList>
    </citation>
    <scope>NUCLEOTIDE SEQUENCE [LARGE SCALE GENOMIC DNA]</scope>
    <source>
        <strain evidence="12 13">CBS 112549</strain>
    </source>
</reference>
<keyword evidence="4" id="KW-0156">Chromatin regulator</keyword>
<evidence type="ECO:0000256" key="7">
    <source>
        <dbReference type="ARBA" id="ARBA00025178"/>
    </source>
</evidence>
<feature type="region of interest" description="Disordered" evidence="9">
    <location>
        <begin position="1396"/>
        <end position="1532"/>
    </location>
</feature>
<feature type="compositionally biased region" description="Gly residues" evidence="9">
    <location>
        <begin position="1521"/>
        <end position="1532"/>
    </location>
</feature>
<feature type="compositionally biased region" description="Polar residues" evidence="9">
    <location>
        <begin position="1424"/>
        <end position="1447"/>
    </location>
</feature>